<evidence type="ECO:0000256" key="1">
    <source>
        <dbReference type="SAM" id="Phobius"/>
    </source>
</evidence>
<accession>K9UH11</accession>
<feature type="transmembrane region" description="Helical" evidence="1">
    <location>
        <begin position="146"/>
        <end position="165"/>
    </location>
</feature>
<feature type="transmembrane region" description="Helical" evidence="1">
    <location>
        <begin position="26"/>
        <end position="50"/>
    </location>
</feature>
<dbReference type="AlphaFoldDB" id="K9UH11"/>
<dbReference type="OrthoDB" id="458286at2"/>
<evidence type="ECO:0000313" key="3">
    <source>
        <dbReference type="Proteomes" id="UP000010366"/>
    </source>
</evidence>
<keyword evidence="1" id="KW-0472">Membrane</keyword>
<name>K9UH11_CHAP6</name>
<keyword evidence="1" id="KW-1133">Transmembrane helix</keyword>
<dbReference type="HOGENOM" id="CLU_942311_0_0_3"/>
<keyword evidence="3" id="KW-1185">Reference proteome</keyword>
<reference evidence="2 3" key="1">
    <citation type="submission" date="2012-05" db="EMBL/GenBank/DDBJ databases">
        <title>Finished chromosome of genome of Chamaesiphon sp. PCC 6605.</title>
        <authorList>
            <consortium name="US DOE Joint Genome Institute"/>
            <person name="Gugger M."/>
            <person name="Coursin T."/>
            <person name="Rippka R."/>
            <person name="Tandeau De Marsac N."/>
            <person name="Huntemann M."/>
            <person name="Wei C.-L."/>
            <person name="Han J."/>
            <person name="Detter J.C."/>
            <person name="Han C."/>
            <person name="Tapia R."/>
            <person name="Chen A."/>
            <person name="Kyrpides N."/>
            <person name="Mavromatis K."/>
            <person name="Markowitz V."/>
            <person name="Szeto E."/>
            <person name="Ivanova N."/>
            <person name="Pagani I."/>
            <person name="Pati A."/>
            <person name="Goodwin L."/>
            <person name="Nordberg H.P."/>
            <person name="Cantor M.N."/>
            <person name="Hua S.X."/>
            <person name="Woyke T."/>
            <person name="Kerfeld C.A."/>
        </authorList>
    </citation>
    <scope>NUCLEOTIDE SEQUENCE [LARGE SCALE GENOMIC DNA]</scope>
    <source>
        <strain evidence="3">ATCC 27169 / PCC 6605</strain>
    </source>
</reference>
<dbReference type="EMBL" id="CP003600">
    <property type="protein sequence ID" value="AFY93933.1"/>
    <property type="molecule type" value="Genomic_DNA"/>
</dbReference>
<feature type="transmembrane region" description="Helical" evidence="1">
    <location>
        <begin position="172"/>
        <end position="192"/>
    </location>
</feature>
<feature type="transmembrane region" description="Helical" evidence="1">
    <location>
        <begin position="222"/>
        <end position="241"/>
    </location>
</feature>
<sequence>MLELFIEPLSLWNPQLVRELKSRLNWLNIAIVTVISIIMQWITFTISGLICIYNSPKWWLNLSELLDKEIWLVLAIGGIFSIAQDFDREMRSGTLNIVKLSPAKPLEIVVGKLIGVPILIYWAVFLALPLDVVASIRVAEIAPHDWIGDLVSVIQIGLLYLYALVGTMRFPLPSIVLSVILSAIGGLSLFSIERLLLVRQNSGEYVNLGIHSSEYWWMSGKIVLMFVISYFVLVSLIRTWYPRSRFDRQKSSYTMLLPYFSSLIFPVLIAGAQPIGMLVFIVIALNVIIKAHEIT</sequence>
<dbReference type="Proteomes" id="UP000010366">
    <property type="component" value="Chromosome"/>
</dbReference>
<organism evidence="2 3">
    <name type="scientific">Chamaesiphon minutus (strain ATCC 27169 / PCC 6605)</name>
    <dbReference type="NCBI Taxonomy" id="1173020"/>
    <lineage>
        <taxon>Bacteria</taxon>
        <taxon>Bacillati</taxon>
        <taxon>Cyanobacteriota</taxon>
        <taxon>Cyanophyceae</taxon>
        <taxon>Gomontiellales</taxon>
        <taxon>Chamaesiphonaceae</taxon>
        <taxon>Chamaesiphon</taxon>
    </lineage>
</organism>
<feature type="transmembrane region" description="Helical" evidence="1">
    <location>
        <begin position="106"/>
        <end position="126"/>
    </location>
</feature>
<dbReference type="eggNOG" id="COG1668">
    <property type="taxonomic scope" value="Bacteria"/>
</dbReference>
<feature type="transmembrane region" description="Helical" evidence="1">
    <location>
        <begin position="262"/>
        <end position="289"/>
    </location>
</feature>
<gene>
    <name evidence="2" type="ORF">Cha6605_2900</name>
</gene>
<dbReference type="RefSeq" id="WP_015160077.1">
    <property type="nucleotide sequence ID" value="NC_019697.1"/>
</dbReference>
<proteinExistence type="predicted"/>
<keyword evidence="1" id="KW-0812">Transmembrane</keyword>
<evidence type="ECO:0000313" key="2">
    <source>
        <dbReference type="EMBL" id="AFY93933.1"/>
    </source>
</evidence>
<protein>
    <submittedName>
        <fullName evidence="2">Uncharacterized protein</fullName>
    </submittedName>
</protein>
<dbReference type="KEGG" id="cmp:Cha6605_2900"/>